<dbReference type="NCBIfam" id="TIGR04088">
    <property type="entry name" value="cognate_SipW"/>
    <property type="match status" value="1"/>
</dbReference>
<keyword evidence="3" id="KW-1185">Reference proteome</keyword>
<accession>A0ABZ0U6V7</accession>
<evidence type="ECO:0000256" key="1">
    <source>
        <dbReference type="SAM" id="SignalP"/>
    </source>
</evidence>
<evidence type="ECO:0000313" key="2">
    <source>
        <dbReference type="EMBL" id="WPX71989.1"/>
    </source>
</evidence>
<dbReference type="InterPro" id="IPR023833">
    <property type="entry name" value="Signal_pept_SipW-depend-type"/>
</dbReference>
<dbReference type="InterPro" id="IPR024008">
    <property type="entry name" value="BsaA"/>
</dbReference>
<feature type="signal peptide" evidence="1">
    <location>
        <begin position="1"/>
        <end position="24"/>
    </location>
</feature>
<dbReference type="Pfam" id="PF12389">
    <property type="entry name" value="Peptidase_M73"/>
    <property type="match status" value="1"/>
</dbReference>
<name>A0ABZ0U6V7_9FIRM</name>
<organism evidence="2 3">
    <name type="scientific">Blautia producta</name>
    <dbReference type="NCBI Taxonomy" id="33035"/>
    <lineage>
        <taxon>Bacteria</taxon>
        <taxon>Bacillati</taxon>
        <taxon>Bacillota</taxon>
        <taxon>Clostridia</taxon>
        <taxon>Lachnospirales</taxon>
        <taxon>Lachnospiraceae</taxon>
        <taxon>Blautia</taxon>
    </lineage>
</organism>
<dbReference type="NCBIfam" id="TIGR04090">
    <property type="entry name" value="exp_by_SipW_IV"/>
    <property type="match status" value="1"/>
</dbReference>
<gene>
    <name evidence="2" type="ORF">BLCOC_03130</name>
</gene>
<evidence type="ECO:0000313" key="3">
    <source>
        <dbReference type="Proteomes" id="UP001325248"/>
    </source>
</evidence>
<dbReference type="Proteomes" id="UP001325248">
    <property type="component" value="Chromosome"/>
</dbReference>
<reference evidence="2" key="1">
    <citation type="submission" date="2023-10" db="EMBL/GenBank/DDBJ databases">
        <title>Genome sequence of Blautia coccoides DSM 935.</title>
        <authorList>
            <person name="Boeer T."/>
            <person name="Bengelsdorf F.R."/>
            <person name="Daniel R."/>
            <person name="Poehlein A."/>
        </authorList>
    </citation>
    <scope>NUCLEOTIDE SEQUENCE [LARGE SCALE GENOMIC DNA]</scope>
    <source>
        <strain evidence="2">DSM 935</strain>
    </source>
</reference>
<protein>
    <recommendedName>
        <fullName evidence="4">Alternate signal-mediated exported protein</fullName>
    </recommendedName>
</protein>
<sequence>MMNKKYKKAVAGLGALVLVGGTLAYFSQSTTVENDFQTGSYEGTTVEKFNPTDGDDWQPGAEVDKEVGARNTGDSALWVRIKFDEVWENADKELASSLADKGFFPAVDKANQVDPEDGETEEDQGSVVYKNINVLTLEEAEAGNKDGWVDGGDGYFYWNRTLAPKGGATEKLLNSVTLCKDTDMGLYTSETYYKVTDTDSEPDFDESWTTTVPTEDEMKGKYVYSHTVTALDENLKGYAKDNYTLNITTEFVQAVKEAANGWAVIPSENN</sequence>
<keyword evidence="1" id="KW-0732">Signal</keyword>
<feature type="chain" id="PRO_5045938093" description="Alternate signal-mediated exported protein" evidence="1">
    <location>
        <begin position="25"/>
        <end position="270"/>
    </location>
</feature>
<proteinExistence type="predicted"/>
<dbReference type="EMBL" id="CP136422">
    <property type="protein sequence ID" value="WPX71989.1"/>
    <property type="molecule type" value="Genomic_DNA"/>
</dbReference>
<dbReference type="InterPro" id="IPR022121">
    <property type="entry name" value="Peptidase_M73_camelysin"/>
</dbReference>
<evidence type="ECO:0008006" key="4">
    <source>
        <dbReference type="Google" id="ProtNLM"/>
    </source>
</evidence>